<gene>
    <name evidence="3" type="ORF">NAT50_04335</name>
</gene>
<keyword evidence="1 3" id="KW-0436">Ligase</keyword>
<evidence type="ECO:0000256" key="1">
    <source>
        <dbReference type="ARBA" id="ARBA00022598"/>
    </source>
</evidence>
<proteinExistence type="predicted"/>
<dbReference type="InterPro" id="IPR045864">
    <property type="entry name" value="aa-tRNA-synth_II/BPL/LPL"/>
</dbReference>
<dbReference type="GO" id="GO:0004077">
    <property type="term" value="F:biotin--[biotin carboxyl-carrier protein] ligase activity"/>
    <property type="evidence" value="ECO:0007669"/>
    <property type="project" value="UniProtKB-EC"/>
</dbReference>
<comment type="caution">
    <text evidence="3">The sequence shown here is derived from an EMBL/GenBank/DDBJ whole genome shotgun (WGS) entry which is preliminary data.</text>
</comment>
<dbReference type="NCBIfam" id="TIGR00121">
    <property type="entry name" value="birA_ligase"/>
    <property type="match status" value="1"/>
</dbReference>
<dbReference type="EMBL" id="JAMLJM010000002">
    <property type="protein sequence ID" value="MCL9808581.1"/>
    <property type="molecule type" value="Genomic_DNA"/>
</dbReference>
<sequence length="243" mass="27313">MKLIKLDAIDSTNDFLKGLAQNQHIENYTVVTAKTQTKGKGQHGTQWHDEYNKNLITSILIKETLTTIEGIFVLNIAVTLGILAALQKNKIPSLSVKWPNDIMSDNKKIAGILIENLIQENGKIQSIIGIGLNVNQTEFNNLPKASSLKGITRMEYDIQDIVIQIVEEIKKKVALISDNKSEILWEEYQQNLFKKGIPVVLENQKGLKFMGIIQGVNRNGKLQVLLEDDSIQEYGIKEVSLIF</sequence>
<evidence type="ECO:0000313" key="3">
    <source>
        <dbReference type="EMBL" id="MCL9808581.1"/>
    </source>
</evidence>
<dbReference type="InterPro" id="IPR004408">
    <property type="entry name" value="Biotin_CoA_COase_ligase"/>
</dbReference>
<dbReference type="PANTHER" id="PTHR12835">
    <property type="entry name" value="BIOTIN PROTEIN LIGASE"/>
    <property type="match status" value="1"/>
</dbReference>
<dbReference type="SUPFAM" id="SSF55681">
    <property type="entry name" value="Class II aaRS and biotin synthetases"/>
    <property type="match status" value="1"/>
</dbReference>
<protein>
    <submittedName>
        <fullName evidence="3">Biotin--[acetyl-CoA-carboxylase] ligase</fullName>
        <ecNumber evidence="3">6.3.4.15</ecNumber>
    </submittedName>
</protein>
<feature type="domain" description="BPL/LPL catalytic" evidence="2">
    <location>
        <begin position="1"/>
        <end position="177"/>
    </location>
</feature>
<reference evidence="3 4" key="1">
    <citation type="submission" date="2022-05" db="EMBL/GenBank/DDBJ databases">
        <title>Flavobacterium sp., isolated from activated sludge.</title>
        <authorList>
            <person name="Ran Q."/>
        </authorList>
    </citation>
    <scope>NUCLEOTIDE SEQUENCE [LARGE SCALE GENOMIC DNA]</scope>
    <source>
        <strain evidence="3 4">HXWNR70</strain>
    </source>
</reference>
<dbReference type="RefSeq" id="WP_250591836.1">
    <property type="nucleotide sequence ID" value="NZ_JAMLJM010000002.1"/>
</dbReference>
<evidence type="ECO:0000313" key="4">
    <source>
        <dbReference type="Proteomes" id="UP001317191"/>
    </source>
</evidence>
<accession>A0ABT0TM60</accession>
<dbReference type="Gene3D" id="3.30.930.10">
    <property type="entry name" value="Bira Bifunctional Protein, Domain 2"/>
    <property type="match status" value="1"/>
</dbReference>
<organism evidence="3 4">
    <name type="scientific">Flavobacterium luminosum</name>
    <dbReference type="NCBI Taxonomy" id="2949086"/>
    <lineage>
        <taxon>Bacteria</taxon>
        <taxon>Pseudomonadati</taxon>
        <taxon>Bacteroidota</taxon>
        <taxon>Flavobacteriia</taxon>
        <taxon>Flavobacteriales</taxon>
        <taxon>Flavobacteriaceae</taxon>
        <taxon>Flavobacterium</taxon>
    </lineage>
</organism>
<dbReference type="CDD" id="cd16442">
    <property type="entry name" value="BPL"/>
    <property type="match status" value="1"/>
</dbReference>
<dbReference type="InterPro" id="IPR004143">
    <property type="entry name" value="BPL_LPL_catalytic"/>
</dbReference>
<dbReference type="Proteomes" id="UP001317191">
    <property type="component" value="Unassembled WGS sequence"/>
</dbReference>
<dbReference type="PANTHER" id="PTHR12835:SF5">
    <property type="entry name" value="BIOTIN--PROTEIN LIGASE"/>
    <property type="match status" value="1"/>
</dbReference>
<evidence type="ECO:0000259" key="2">
    <source>
        <dbReference type="PROSITE" id="PS51733"/>
    </source>
</evidence>
<dbReference type="EC" id="6.3.4.15" evidence="3"/>
<keyword evidence="4" id="KW-1185">Reference proteome</keyword>
<dbReference type="Pfam" id="PF03099">
    <property type="entry name" value="BPL_LplA_LipB"/>
    <property type="match status" value="1"/>
</dbReference>
<dbReference type="PROSITE" id="PS51733">
    <property type="entry name" value="BPL_LPL_CATALYTIC"/>
    <property type="match status" value="1"/>
</dbReference>
<name>A0ABT0TM60_9FLAO</name>